<dbReference type="GO" id="GO:0003723">
    <property type="term" value="F:RNA binding"/>
    <property type="evidence" value="ECO:0007669"/>
    <property type="project" value="InterPro"/>
</dbReference>
<evidence type="ECO:0000259" key="2">
    <source>
        <dbReference type="PROSITE" id="PS51372"/>
    </source>
</evidence>
<protein>
    <submittedName>
        <fullName evidence="3">Transcription antiterminator LicT</fullName>
    </submittedName>
</protein>
<sequence length="279" mass="31782">MRIKKTFNNNALLATSKGQEFIVLGSGIAFQKHLGDEVDQAKVEKIFTASKFSHFNGFLDLVNAIPEVYFNISAEIMLVAEKKMNTKFDSSVLIALIDHIHFAVKRQEKGITIQNNLLWEIEKIYPNEFEIGIKAIEIIKRETEVLLPRDEAGFIGLKFVEGGSDRQTNVNENLKITKDIVDIIQYKVGKTINSESISYRRLITHLNFLLVRIYDLDKSAGNSDDNIELLTTISSTYPDAFEIAKKVQLYIQKQLKVTVSANELTFLTIHIQRVMKENI</sequence>
<dbReference type="RefSeq" id="WP_056954143.1">
    <property type="nucleotide sequence ID" value="NZ_AZDY01000041.1"/>
</dbReference>
<dbReference type="Gene3D" id="1.10.1790.10">
    <property type="entry name" value="PRD domain"/>
    <property type="match status" value="2"/>
</dbReference>
<dbReference type="SUPFAM" id="SSF50151">
    <property type="entry name" value="SacY-like RNA-binding domain"/>
    <property type="match status" value="1"/>
</dbReference>
<dbReference type="PROSITE" id="PS51372">
    <property type="entry name" value="PRD_2"/>
    <property type="match status" value="2"/>
</dbReference>
<dbReference type="PATRIC" id="fig|1423788.3.peg.91"/>
<dbReference type="Pfam" id="PF00874">
    <property type="entry name" value="PRD"/>
    <property type="match status" value="2"/>
</dbReference>
<dbReference type="GO" id="GO:0006355">
    <property type="term" value="P:regulation of DNA-templated transcription"/>
    <property type="evidence" value="ECO:0007669"/>
    <property type="project" value="InterPro"/>
</dbReference>
<evidence type="ECO:0000313" key="3">
    <source>
        <dbReference type="EMBL" id="KRK81786.1"/>
    </source>
</evidence>
<dbReference type="SMART" id="SM01061">
    <property type="entry name" value="CAT_RBD"/>
    <property type="match status" value="1"/>
</dbReference>
<dbReference type="InterPro" id="IPR011608">
    <property type="entry name" value="PRD"/>
</dbReference>
<dbReference type="Proteomes" id="UP000051515">
    <property type="component" value="Unassembled WGS sequence"/>
</dbReference>
<dbReference type="SUPFAM" id="SSF63520">
    <property type="entry name" value="PTS-regulatory domain, PRD"/>
    <property type="match status" value="2"/>
</dbReference>
<evidence type="ECO:0000313" key="4">
    <source>
        <dbReference type="Proteomes" id="UP000051515"/>
    </source>
</evidence>
<reference evidence="3 4" key="1">
    <citation type="journal article" date="2015" name="Genome Announc.">
        <title>Expanding the biotechnology potential of lactobacilli through comparative genomics of 213 strains and associated genera.</title>
        <authorList>
            <person name="Sun Z."/>
            <person name="Harris H.M."/>
            <person name="McCann A."/>
            <person name="Guo C."/>
            <person name="Argimon S."/>
            <person name="Zhang W."/>
            <person name="Yang X."/>
            <person name="Jeffery I.B."/>
            <person name="Cooney J.C."/>
            <person name="Kagawa T.F."/>
            <person name="Liu W."/>
            <person name="Song Y."/>
            <person name="Salvetti E."/>
            <person name="Wrobel A."/>
            <person name="Rasinkangas P."/>
            <person name="Parkhill J."/>
            <person name="Rea M.C."/>
            <person name="O'Sullivan O."/>
            <person name="Ritari J."/>
            <person name="Douillard F.P."/>
            <person name="Paul Ross R."/>
            <person name="Yang R."/>
            <person name="Briner A.E."/>
            <person name="Felis G.E."/>
            <person name="de Vos W.M."/>
            <person name="Barrangou R."/>
            <person name="Klaenhammer T.R."/>
            <person name="Caufield P.W."/>
            <person name="Cui Y."/>
            <person name="Zhang H."/>
            <person name="O'Toole P.W."/>
        </authorList>
    </citation>
    <scope>NUCLEOTIDE SEQUENCE [LARGE SCALE GENOMIC DNA]</scope>
    <source>
        <strain evidence="3 4">DSM 19674</strain>
    </source>
</reference>
<comment type="caution">
    <text evidence="3">The sequence shown here is derived from an EMBL/GenBank/DDBJ whole genome shotgun (WGS) entry which is preliminary data.</text>
</comment>
<dbReference type="InterPro" id="IPR036634">
    <property type="entry name" value="PRD_sf"/>
</dbReference>
<proteinExistence type="predicted"/>
<dbReference type="InterPro" id="IPR050661">
    <property type="entry name" value="BglG_antiterminators"/>
</dbReference>
<dbReference type="AlphaFoldDB" id="A0A0R1KNQ9"/>
<dbReference type="Gene3D" id="2.30.24.10">
    <property type="entry name" value="CAT RNA-binding domain"/>
    <property type="match status" value="1"/>
</dbReference>
<dbReference type="STRING" id="1423788.FC78_GL000084"/>
<accession>A0A0R1KNQ9</accession>
<dbReference type="PANTHER" id="PTHR30185:SF15">
    <property type="entry name" value="CRYPTIC BETA-GLUCOSIDE BGL OPERON ANTITERMINATOR"/>
    <property type="match status" value="1"/>
</dbReference>
<keyword evidence="1" id="KW-0677">Repeat</keyword>
<feature type="domain" description="PRD" evidence="2">
    <location>
        <begin position="170"/>
        <end position="279"/>
    </location>
</feature>
<dbReference type="Pfam" id="PF03123">
    <property type="entry name" value="CAT_RBD"/>
    <property type="match status" value="1"/>
</dbReference>
<name>A0A0R1KNQ9_9LACO</name>
<keyword evidence="4" id="KW-1185">Reference proteome</keyword>
<evidence type="ECO:0000256" key="1">
    <source>
        <dbReference type="ARBA" id="ARBA00022737"/>
    </source>
</evidence>
<feature type="domain" description="PRD" evidence="2">
    <location>
        <begin position="64"/>
        <end position="169"/>
    </location>
</feature>
<dbReference type="InterPro" id="IPR004341">
    <property type="entry name" value="CAT_RNA-bd_dom"/>
</dbReference>
<organism evidence="3 4">
    <name type="scientific">Companilactobacillus bobalius DSM 19674</name>
    <dbReference type="NCBI Taxonomy" id="1423788"/>
    <lineage>
        <taxon>Bacteria</taxon>
        <taxon>Bacillati</taxon>
        <taxon>Bacillota</taxon>
        <taxon>Bacilli</taxon>
        <taxon>Lactobacillales</taxon>
        <taxon>Lactobacillaceae</taxon>
        <taxon>Companilactobacillus</taxon>
        <taxon>Companilactobacillus bobalius</taxon>
    </lineage>
</organism>
<dbReference type="EMBL" id="AZDY01000041">
    <property type="protein sequence ID" value="KRK81786.1"/>
    <property type="molecule type" value="Genomic_DNA"/>
</dbReference>
<dbReference type="OrthoDB" id="9813552at2"/>
<dbReference type="PANTHER" id="PTHR30185">
    <property type="entry name" value="CRYPTIC BETA-GLUCOSIDE BGL OPERON ANTITERMINATOR"/>
    <property type="match status" value="1"/>
</dbReference>
<dbReference type="InterPro" id="IPR036650">
    <property type="entry name" value="CAT_RNA-bd_dom_sf"/>
</dbReference>
<gene>
    <name evidence="3" type="ORF">FC78_GL000084</name>
</gene>